<dbReference type="Gene3D" id="3.30.1330.40">
    <property type="entry name" value="RutC-like"/>
    <property type="match status" value="1"/>
</dbReference>
<dbReference type="AlphaFoldDB" id="A0A369B085"/>
<keyword evidence="3" id="KW-1185">Reference proteome</keyword>
<reference evidence="2 3" key="1">
    <citation type="submission" date="2017-05" db="EMBL/GenBank/DDBJ databases">
        <title>Vagococcus spp. assemblies.</title>
        <authorList>
            <person name="Gulvik C.A."/>
        </authorList>
    </citation>
    <scope>NUCLEOTIDE SEQUENCE [LARGE SCALE GENOMIC DNA]</scope>
    <source>
        <strain evidence="2 3">NCFB 2497</strain>
    </source>
</reference>
<dbReference type="Pfam" id="PF01042">
    <property type="entry name" value="Ribonuc_L-PSP"/>
    <property type="match status" value="1"/>
</dbReference>
<accession>A0A369B085</accession>
<dbReference type="PANTHER" id="PTHR11803:SF58">
    <property type="entry name" value="PROTEIN HMF1-RELATED"/>
    <property type="match status" value="1"/>
</dbReference>
<organism evidence="2 3">
    <name type="scientific">Vagococcus fluvialis</name>
    <dbReference type="NCBI Taxonomy" id="2738"/>
    <lineage>
        <taxon>Bacteria</taxon>
        <taxon>Bacillati</taxon>
        <taxon>Bacillota</taxon>
        <taxon>Bacilli</taxon>
        <taxon>Lactobacillales</taxon>
        <taxon>Enterococcaceae</taxon>
        <taxon>Vagococcus</taxon>
    </lineage>
</organism>
<dbReference type="GO" id="GO:0019239">
    <property type="term" value="F:deaminase activity"/>
    <property type="evidence" value="ECO:0007669"/>
    <property type="project" value="TreeGrafter"/>
</dbReference>
<proteinExistence type="inferred from homology"/>
<dbReference type="GO" id="GO:0005829">
    <property type="term" value="C:cytosol"/>
    <property type="evidence" value="ECO:0007669"/>
    <property type="project" value="TreeGrafter"/>
</dbReference>
<gene>
    <name evidence="2" type="ORF">CBF32_01055</name>
</gene>
<dbReference type="OrthoDB" id="9803101at2"/>
<protein>
    <submittedName>
        <fullName evidence="2">Reactive intermediate/imine deaminase</fullName>
    </submittedName>
</protein>
<name>A0A369B085_9ENTE</name>
<dbReference type="FunFam" id="3.30.1330.40:FF:000001">
    <property type="entry name" value="L-PSP family endoribonuclease"/>
    <property type="match status" value="1"/>
</dbReference>
<comment type="caution">
    <text evidence="2">The sequence shown here is derived from an EMBL/GenBank/DDBJ whole genome shotgun (WGS) entry which is preliminary data.</text>
</comment>
<dbReference type="EMBL" id="NGJX01000001">
    <property type="protein sequence ID" value="RSU05616.1"/>
    <property type="molecule type" value="Genomic_DNA"/>
</dbReference>
<dbReference type="GeneID" id="63145500"/>
<dbReference type="PANTHER" id="PTHR11803">
    <property type="entry name" value="2-IMINOBUTANOATE/2-IMINOPROPANOATE DEAMINASE RIDA"/>
    <property type="match status" value="1"/>
</dbReference>
<comment type="similarity">
    <text evidence="1">Belongs to the RutC family.</text>
</comment>
<dbReference type="NCBIfam" id="TIGR00004">
    <property type="entry name" value="Rid family detoxifying hydrolase"/>
    <property type="match status" value="1"/>
</dbReference>
<dbReference type="CDD" id="cd00448">
    <property type="entry name" value="YjgF_YER057c_UK114_family"/>
    <property type="match status" value="1"/>
</dbReference>
<dbReference type="RefSeq" id="WP_114288781.1">
    <property type="nucleotide sequence ID" value="NZ_CP081461.1"/>
</dbReference>
<evidence type="ECO:0000256" key="1">
    <source>
        <dbReference type="ARBA" id="ARBA00010552"/>
    </source>
</evidence>
<dbReference type="InterPro" id="IPR006056">
    <property type="entry name" value="RidA"/>
</dbReference>
<evidence type="ECO:0000313" key="2">
    <source>
        <dbReference type="EMBL" id="RSU05616.1"/>
    </source>
</evidence>
<dbReference type="InterPro" id="IPR035959">
    <property type="entry name" value="RutC-like_sf"/>
</dbReference>
<sequence length="127" mass="14101">MSRHVYQGKDVSVSGPYSHAVDAGSHIFFSGQVAKNSTTYIEETGSIEEQTKQCFANLEQVLTAAGVSFDDVVKVNVYLTTMKNFEGMNQVYQTMFTEPFPARTCVAVYELPLGADIEIELVVYKKN</sequence>
<dbReference type="SUPFAM" id="SSF55298">
    <property type="entry name" value="YjgF-like"/>
    <property type="match status" value="1"/>
</dbReference>
<dbReference type="InterPro" id="IPR006175">
    <property type="entry name" value="YjgF/YER057c/UK114"/>
</dbReference>
<dbReference type="Proteomes" id="UP000288197">
    <property type="component" value="Unassembled WGS sequence"/>
</dbReference>
<evidence type="ECO:0000313" key="3">
    <source>
        <dbReference type="Proteomes" id="UP000288197"/>
    </source>
</evidence>